<gene>
    <name evidence="1" type="ORF">IAC50_03165</name>
</gene>
<reference evidence="1" key="2">
    <citation type="journal article" date="2021" name="PeerJ">
        <title>Extensive microbial diversity within the chicken gut microbiome revealed by metagenomics and culture.</title>
        <authorList>
            <person name="Gilroy R."/>
            <person name="Ravi A."/>
            <person name="Getino M."/>
            <person name="Pursley I."/>
            <person name="Horton D.L."/>
            <person name="Alikhan N.F."/>
            <person name="Baker D."/>
            <person name="Gharbi K."/>
            <person name="Hall N."/>
            <person name="Watson M."/>
            <person name="Adriaenssens E.M."/>
            <person name="Foster-Nyarko E."/>
            <person name="Jarju S."/>
            <person name="Secka A."/>
            <person name="Antonio M."/>
            <person name="Oren A."/>
            <person name="Chaudhuri R.R."/>
            <person name="La Ragione R."/>
            <person name="Hildebrand F."/>
            <person name="Pallen M.J."/>
        </authorList>
    </citation>
    <scope>NUCLEOTIDE SEQUENCE</scope>
    <source>
        <strain evidence="1">ChiHcec3-6078</strain>
    </source>
</reference>
<dbReference type="AlphaFoldDB" id="A0A9D1HZB2"/>
<name>A0A9D1HZB2_9FIRM</name>
<dbReference type="InterPro" id="IPR025427">
    <property type="entry name" value="DUF4160"/>
</dbReference>
<dbReference type="Proteomes" id="UP000824090">
    <property type="component" value="Unassembled WGS sequence"/>
</dbReference>
<dbReference type="Pfam" id="PF13711">
    <property type="entry name" value="DUF4160"/>
    <property type="match status" value="1"/>
</dbReference>
<protein>
    <submittedName>
        <fullName evidence="1">DUF4160 domain-containing protein</fullName>
    </submittedName>
</protein>
<evidence type="ECO:0000313" key="2">
    <source>
        <dbReference type="Proteomes" id="UP000824090"/>
    </source>
</evidence>
<accession>A0A9D1HZB2</accession>
<evidence type="ECO:0000313" key="1">
    <source>
        <dbReference type="EMBL" id="HIU25486.1"/>
    </source>
</evidence>
<reference evidence="1" key="1">
    <citation type="submission" date="2020-10" db="EMBL/GenBank/DDBJ databases">
        <authorList>
            <person name="Gilroy R."/>
        </authorList>
    </citation>
    <scope>NUCLEOTIDE SEQUENCE</scope>
    <source>
        <strain evidence="1">ChiHcec3-6078</strain>
    </source>
</reference>
<organism evidence="1 2">
    <name type="scientific">Candidatus Allocopromorpha excrementigallinarum</name>
    <dbReference type="NCBI Taxonomy" id="2840742"/>
    <lineage>
        <taxon>Bacteria</taxon>
        <taxon>Bacillati</taxon>
        <taxon>Bacillota</taxon>
        <taxon>Clostridia</taxon>
        <taxon>Eubacteriales</taxon>
        <taxon>Eubacteriaceae</taxon>
        <taxon>Eubacteriaceae incertae sedis</taxon>
        <taxon>Candidatus Allocopromorpha</taxon>
    </lineage>
</organism>
<sequence length="83" mass="9931">MPEISRFYGIVIKMFFKPKEHEPSHIHALYGEYVGCFDLKTLEMTEGDLPRKAQELVTEWLERHQSELQEMWDTQIIRKLPPL</sequence>
<proteinExistence type="predicted"/>
<dbReference type="EMBL" id="DVMP01000067">
    <property type="protein sequence ID" value="HIU25486.1"/>
    <property type="molecule type" value="Genomic_DNA"/>
</dbReference>
<comment type="caution">
    <text evidence="1">The sequence shown here is derived from an EMBL/GenBank/DDBJ whole genome shotgun (WGS) entry which is preliminary data.</text>
</comment>